<keyword evidence="3" id="KW-0813">Transport</keyword>
<keyword evidence="9" id="KW-1185">Reference proteome</keyword>
<dbReference type="SMART" id="SM00062">
    <property type="entry name" value="PBPb"/>
    <property type="match status" value="1"/>
</dbReference>
<dbReference type="Pfam" id="PF13379">
    <property type="entry name" value="NMT1_2"/>
    <property type="match status" value="1"/>
</dbReference>
<dbReference type="Gene3D" id="3.40.190.10">
    <property type="entry name" value="Periplasmic binding protein-like II"/>
    <property type="match status" value="2"/>
</dbReference>
<comment type="subcellular location">
    <subcellularLocation>
        <location evidence="1">Endomembrane system</location>
    </subcellularLocation>
</comment>
<evidence type="ECO:0000259" key="7">
    <source>
        <dbReference type="SMART" id="SM00062"/>
    </source>
</evidence>
<dbReference type="CDD" id="cd13553">
    <property type="entry name" value="PBP2_NrtA_CpmA_like"/>
    <property type="match status" value="1"/>
</dbReference>
<reference evidence="8 9" key="1">
    <citation type="submission" date="2020-08" db="EMBL/GenBank/DDBJ databases">
        <authorList>
            <person name="Criscuolo A."/>
        </authorList>
    </citation>
    <scope>NUCLEOTIDE SEQUENCE [LARGE SCALE GENOMIC DNA]</scope>
    <source>
        <strain evidence="8">CIP111764</strain>
    </source>
</reference>
<dbReference type="InterPro" id="IPR001638">
    <property type="entry name" value="Solute-binding_3/MltF_N"/>
</dbReference>
<dbReference type="RefSeq" id="WP_187672834.1">
    <property type="nucleotide sequence ID" value="NZ_CAJFCI010000076.1"/>
</dbReference>
<evidence type="ECO:0000256" key="6">
    <source>
        <dbReference type="ARBA" id="ARBA00023136"/>
    </source>
</evidence>
<gene>
    <name evidence="8" type="ORF">PSEWESI4_03823</name>
</gene>
<dbReference type="GO" id="GO:0012505">
    <property type="term" value="C:endomembrane system"/>
    <property type="evidence" value="ECO:0007669"/>
    <property type="project" value="UniProtKB-SubCell"/>
</dbReference>
<dbReference type="Proteomes" id="UP000583387">
    <property type="component" value="Unassembled WGS sequence"/>
</dbReference>
<protein>
    <recommendedName>
        <fullName evidence="7">Solute-binding protein family 3/N-terminal domain-containing protein</fullName>
    </recommendedName>
</protein>
<evidence type="ECO:0000256" key="1">
    <source>
        <dbReference type="ARBA" id="ARBA00004308"/>
    </source>
</evidence>
<feature type="domain" description="Solute-binding protein family 3/N-terminal" evidence="7">
    <location>
        <begin position="23"/>
        <end position="239"/>
    </location>
</feature>
<sequence length="338" mass="37006">MNTRLIGFCAALLFGGQVAQAEALKVGYLPATGHAKFFVAKEQNFFAEEGLDVQLVEFTNSADGLNAIIANKLDIGAFGTTGPLVHVARGSQLKIIGGIMGEDAALIARADRAESIRQVADLKDLKIATVRMASGDAVLRGALYKNGLSWKKDVELFELKNPPAVIEAVKSGQVDAGVVWGPHDLRAEAQGLKVVIRSADLEPGHTCCRLVVTNRRLAEQPDTWARFLRAILRAERFASEQREQTIDAIAKYIKLDRQLLEDSYYSPHIDQSSDPNLKGVQSFWSSMQASEFIPAGGDIDQAVNVELYAKVLDQLAAENPQDPFWQKLKAEYQAKDVL</sequence>
<dbReference type="EMBL" id="CAJFCI010000076">
    <property type="protein sequence ID" value="CAD5109518.1"/>
    <property type="molecule type" value="Genomic_DNA"/>
</dbReference>
<evidence type="ECO:0000256" key="2">
    <source>
        <dbReference type="ARBA" id="ARBA00010742"/>
    </source>
</evidence>
<dbReference type="AlphaFoldDB" id="A0A7U7EQW4"/>
<proteinExistence type="inferred from homology"/>
<organism evidence="8 9">
    <name type="scientific">Zestomonas carbonaria</name>
    <dbReference type="NCBI Taxonomy" id="2762745"/>
    <lineage>
        <taxon>Bacteria</taxon>
        <taxon>Pseudomonadati</taxon>
        <taxon>Pseudomonadota</taxon>
        <taxon>Gammaproteobacteria</taxon>
        <taxon>Pseudomonadales</taxon>
        <taxon>Pseudomonadaceae</taxon>
        <taxon>Zestomonas</taxon>
    </lineage>
</organism>
<dbReference type="InterPro" id="IPR044527">
    <property type="entry name" value="NrtA/CpmA_ABC-bd_dom"/>
</dbReference>
<dbReference type="SUPFAM" id="SSF53850">
    <property type="entry name" value="Periplasmic binding protein-like II"/>
    <property type="match status" value="1"/>
</dbReference>
<name>A0A7U7EQW4_9GAMM</name>
<keyword evidence="4" id="KW-1003">Cell membrane</keyword>
<evidence type="ECO:0000313" key="9">
    <source>
        <dbReference type="Proteomes" id="UP000583387"/>
    </source>
</evidence>
<evidence type="ECO:0000256" key="4">
    <source>
        <dbReference type="ARBA" id="ARBA00022475"/>
    </source>
</evidence>
<keyword evidence="5" id="KW-0997">Cell inner membrane</keyword>
<evidence type="ECO:0000256" key="5">
    <source>
        <dbReference type="ARBA" id="ARBA00022519"/>
    </source>
</evidence>
<accession>A0A7U7EQW4</accession>
<evidence type="ECO:0000256" key="3">
    <source>
        <dbReference type="ARBA" id="ARBA00022448"/>
    </source>
</evidence>
<evidence type="ECO:0000313" key="8">
    <source>
        <dbReference type="EMBL" id="CAD5109518.1"/>
    </source>
</evidence>
<comment type="similarity">
    <text evidence="2">Belongs to the bacterial solute-binding protein SsuA/TauA family.</text>
</comment>
<comment type="caution">
    <text evidence="8">The sequence shown here is derived from an EMBL/GenBank/DDBJ whole genome shotgun (WGS) entry which is preliminary data.</text>
</comment>
<keyword evidence="6" id="KW-0472">Membrane</keyword>
<dbReference type="PANTHER" id="PTHR30024">
    <property type="entry name" value="ALIPHATIC SULFONATES-BINDING PROTEIN-RELATED"/>
    <property type="match status" value="1"/>
</dbReference>